<gene>
    <name evidence="1" type="ORF">QR721_00165</name>
</gene>
<dbReference type="Proteomes" id="UP001180087">
    <property type="component" value="Chromosome"/>
</dbReference>
<evidence type="ECO:0000313" key="1">
    <source>
        <dbReference type="EMBL" id="WLV24734.1"/>
    </source>
</evidence>
<dbReference type="Pfam" id="PF14595">
    <property type="entry name" value="Thioredoxin_9"/>
    <property type="match status" value="1"/>
</dbReference>
<reference evidence="1" key="1">
    <citation type="submission" date="2023-06" db="EMBL/GenBank/DDBJ databases">
        <title>A Treasure from Seagulls: Isolation and Description of Aciduricobacillus qingdaonensis gen. nov., sp. nov., a Rare Obligately Uric Acid-utilizing Member in the Family Bacillaceae.</title>
        <authorList>
            <person name="Liu W."/>
            <person name="Wang B."/>
        </authorList>
    </citation>
    <scope>NUCLEOTIDE SEQUENCE</scope>
    <source>
        <strain evidence="1">44XB</strain>
    </source>
</reference>
<dbReference type="Gene3D" id="3.40.30.10">
    <property type="entry name" value="Glutaredoxin"/>
    <property type="match status" value="1"/>
</dbReference>
<accession>A0ABY9KV15</accession>
<sequence>MNLNDWFDKGKSLQTYRQSLTKFYNLYTAVYHNFKMPEDGSFFEEIKKKNLRVLVLAEPWCPHCVLNIAVLKRITEATKINVHFLHRDDHLELMDQHLTNGKSRSIPIFLILDEEGELVGKWGPIAEKTKMFLEPRKQQLPAKDDSNYQKAFMEFVSYVTESFETKEEIWQWGYEDIKRALQNA</sequence>
<dbReference type="RefSeq" id="WP_348028062.1">
    <property type="nucleotide sequence ID" value="NZ_CP129113.1"/>
</dbReference>
<evidence type="ECO:0000313" key="2">
    <source>
        <dbReference type="Proteomes" id="UP001180087"/>
    </source>
</evidence>
<name>A0ABY9KV15_9BACI</name>
<dbReference type="SUPFAM" id="SSF52833">
    <property type="entry name" value="Thioredoxin-like"/>
    <property type="match status" value="1"/>
</dbReference>
<dbReference type="InterPro" id="IPR036249">
    <property type="entry name" value="Thioredoxin-like_sf"/>
</dbReference>
<dbReference type="EMBL" id="CP129113">
    <property type="protein sequence ID" value="WLV24734.1"/>
    <property type="molecule type" value="Genomic_DNA"/>
</dbReference>
<organism evidence="1 2">
    <name type="scientific">Aciduricibacillus chroicocephali</name>
    <dbReference type="NCBI Taxonomy" id="3054939"/>
    <lineage>
        <taxon>Bacteria</taxon>
        <taxon>Bacillati</taxon>
        <taxon>Bacillota</taxon>
        <taxon>Bacilli</taxon>
        <taxon>Bacillales</taxon>
        <taxon>Bacillaceae</taxon>
        <taxon>Aciduricibacillus</taxon>
    </lineage>
</organism>
<proteinExistence type="predicted"/>
<protein>
    <submittedName>
        <fullName evidence="1">Thioredoxin family protein</fullName>
    </submittedName>
</protein>
<keyword evidence="2" id="KW-1185">Reference proteome</keyword>